<sequence>MKVVAAAEPGGPEVLRIQEAPTPHAGPGDVRVRVRAAGVQPIDLAVRAGYRPPGATGGTVPGNEFAGVVDEVGEGTADVAVGDEVLGFSMLGCYAEFVVVPAAQVTRKPASMPWEVAGGFSAAVMTPHIALEDMGVGAGDTLLVHAAAGGVGAVAVQLARIAGATVVGTASEGNHDYLRALGAIPVRYGDGLVERVRAAAPGGVDAALDGAGGDALTASLELVKDPGRIVTLVEHGRAGELGVRLVAREKRTIARVAEAVRYYEEGRLDLHVRGAHSWTRAADAHRQVATGHGRGKTVLVMD</sequence>
<dbReference type="SUPFAM" id="SSF50129">
    <property type="entry name" value="GroES-like"/>
    <property type="match status" value="1"/>
</dbReference>
<dbReference type="EMBL" id="JBHTJA010000191">
    <property type="protein sequence ID" value="MFD0905982.1"/>
    <property type="molecule type" value="Genomic_DNA"/>
</dbReference>
<dbReference type="EC" id="1.-.-.-" evidence="4"/>
<keyword evidence="2 4" id="KW-0560">Oxidoreductase</keyword>
<proteinExistence type="predicted"/>
<evidence type="ECO:0000313" key="5">
    <source>
        <dbReference type="Proteomes" id="UP001596972"/>
    </source>
</evidence>
<protein>
    <submittedName>
        <fullName evidence="4">NADP-dependent oxidoreductase</fullName>
        <ecNumber evidence="4">1.-.-.-</ecNumber>
    </submittedName>
</protein>
<evidence type="ECO:0000256" key="2">
    <source>
        <dbReference type="ARBA" id="ARBA00023002"/>
    </source>
</evidence>
<dbReference type="InterPro" id="IPR011032">
    <property type="entry name" value="GroES-like_sf"/>
</dbReference>
<reference evidence="5" key="1">
    <citation type="journal article" date="2019" name="Int. J. Syst. Evol. Microbiol.">
        <title>The Global Catalogue of Microorganisms (GCM) 10K type strain sequencing project: providing services to taxonomists for standard genome sequencing and annotation.</title>
        <authorList>
            <consortium name="The Broad Institute Genomics Platform"/>
            <consortium name="The Broad Institute Genome Sequencing Center for Infectious Disease"/>
            <person name="Wu L."/>
            <person name="Ma J."/>
        </authorList>
    </citation>
    <scope>NUCLEOTIDE SEQUENCE [LARGE SCALE GENOMIC DNA]</scope>
    <source>
        <strain evidence="5">JCM 31202</strain>
    </source>
</reference>
<evidence type="ECO:0000259" key="3">
    <source>
        <dbReference type="SMART" id="SM00829"/>
    </source>
</evidence>
<dbReference type="SMART" id="SM00829">
    <property type="entry name" value="PKS_ER"/>
    <property type="match status" value="1"/>
</dbReference>
<keyword evidence="5" id="KW-1185">Reference proteome</keyword>
<evidence type="ECO:0000313" key="4">
    <source>
        <dbReference type="EMBL" id="MFD0905982.1"/>
    </source>
</evidence>
<dbReference type="Gene3D" id="3.40.50.720">
    <property type="entry name" value="NAD(P)-binding Rossmann-like Domain"/>
    <property type="match status" value="1"/>
</dbReference>
<organism evidence="4 5">
    <name type="scientific">Actinomadura sediminis</name>
    <dbReference type="NCBI Taxonomy" id="1038904"/>
    <lineage>
        <taxon>Bacteria</taxon>
        <taxon>Bacillati</taxon>
        <taxon>Actinomycetota</taxon>
        <taxon>Actinomycetes</taxon>
        <taxon>Streptosporangiales</taxon>
        <taxon>Thermomonosporaceae</taxon>
        <taxon>Actinomadura</taxon>
    </lineage>
</organism>
<dbReference type="Proteomes" id="UP001596972">
    <property type="component" value="Unassembled WGS sequence"/>
</dbReference>
<dbReference type="InterPro" id="IPR036291">
    <property type="entry name" value="NAD(P)-bd_dom_sf"/>
</dbReference>
<dbReference type="Pfam" id="PF13602">
    <property type="entry name" value="ADH_zinc_N_2"/>
    <property type="match status" value="1"/>
</dbReference>
<dbReference type="InterPro" id="IPR002364">
    <property type="entry name" value="Quin_OxRdtase/zeta-crystal_CS"/>
</dbReference>
<gene>
    <name evidence="4" type="ORF">ACFQ11_36800</name>
</gene>
<evidence type="ECO:0000256" key="1">
    <source>
        <dbReference type="ARBA" id="ARBA00022857"/>
    </source>
</evidence>
<dbReference type="SUPFAM" id="SSF51735">
    <property type="entry name" value="NAD(P)-binding Rossmann-fold domains"/>
    <property type="match status" value="1"/>
</dbReference>
<dbReference type="RefSeq" id="WP_378307428.1">
    <property type="nucleotide sequence ID" value="NZ_JBHTJA010000191.1"/>
</dbReference>
<dbReference type="PANTHER" id="PTHR48106">
    <property type="entry name" value="QUINONE OXIDOREDUCTASE PIG3-RELATED"/>
    <property type="match status" value="1"/>
</dbReference>
<dbReference type="InterPro" id="IPR013154">
    <property type="entry name" value="ADH-like_N"/>
</dbReference>
<feature type="domain" description="Enoyl reductase (ER)" evidence="3">
    <location>
        <begin position="10"/>
        <end position="299"/>
    </location>
</feature>
<dbReference type="InterPro" id="IPR020843">
    <property type="entry name" value="ER"/>
</dbReference>
<accession>A0ABW3F0E9</accession>
<dbReference type="PROSITE" id="PS01162">
    <property type="entry name" value="QOR_ZETA_CRYSTAL"/>
    <property type="match status" value="1"/>
</dbReference>
<dbReference type="CDD" id="cd05289">
    <property type="entry name" value="MDR_like_2"/>
    <property type="match status" value="1"/>
</dbReference>
<dbReference type="GO" id="GO:0016491">
    <property type="term" value="F:oxidoreductase activity"/>
    <property type="evidence" value="ECO:0007669"/>
    <property type="project" value="UniProtKB-KW"/>
</dbReference>
<comment type="caution">
    <text evidence="4">The sequence shown here is derived from an EMBL/GenBank/DDBJ whole genome shotgun (WGS) entry which is preliminary data.</text>
</comment>
<keyword evidence="1" id="KW-0521">NADP</keyword>
<dbReference type="Gene3D" id="3.90.180.10">
    <property type="entry name" value="Medium-chain alcohol dehydrogenases, catalytic domain"/>
    <property type="match status" value="1"/>
</dbReference>
<dbReference type="Pfam" id="PF08240">
    <property type="entry name" value="ADH_N"/>
    <property type="match status" value="1"/>
</dbReference>
<name>A0ABW3F0E9_9ACTN</name>